<name>A0A0X8GYU2_9FIRM</name>
<dbReference type="EMBL" id="CP013213">
    <property type="protein sequence ID" value="AMC92759.1"/>
    <property type="molecule type" value="Genomic_DNA"/>
</dbReference>
<dbReference type="AlphaFoldDB" id="A0A0X8GYU2"/>
<keyword evidence="1" id="KW-0472">Membrane</keyword>
<keyword evidence="1" id="KW-0812">Transmembrane</keyword>
<dbReference type="InterPro" id="IPR003832">
    <property type="entry name" value="DUF212"/>
</dbReference>
<dbReference type="STRING" id="1514105.AOC36_01775"/>
<accession>A0A0X8GYU2</accession>
<protein>
    <recommendedName>
        <fullName evidence="4">Acid phosphatase</fullName>
    </recommendedName>
</protein>
<gene>
    <name evidence="2" type="ORF">AOC36_01775</name>
</gene>
<evidence type="ECO:0000256" key="1">
    <source>
        <dbReference type="SAM" id="Phobius"/>
    </source>
</evidence>
<feature type="transmembrane region" description="Helical" evidence="1">
    <location>
        <begin position="68"/>
        <end position="91"/>
    </location>
</feature>
<evidence type="ECO:0008006" key="4">
    <source>
        <dbReference type="Google" id="ProtNLM"/>
    </source>
</evidence>
<proteinExistence type="predicted"/>
<feature type="transmembrane region" description="Helical" evidence="1">
    <location>
        <begin position="130"/>
        <end position="150"/>
    </location>
</feature>
<evidence type="ECO:0000313" key="3">
    <source>
        <dbReference type="Proteomes" id="UP000063781"/>
    </source>
</evidence>
<dbReference type="KEGG" id="erl:AOC36_01775"/>
<dbReference type="PANTHER" id="PTHR31446:SF29">
    <property type="entry name" value="ACID PHOSPHATASE_VANADIUM-DEPENDENT HALOPEROXIDASE-RELATED PROTEIN"/>
    <property type="match status" value="1"/>
</dbReference>
<organism evidence="2 3">
    <name type="scientific">Erysipelothrix larvae</name>
    <dbReference type="NCBI Taxonomy" id="1514105"/>
    <lineage>
        <taxon>Bacteria</taxon>
        <taxon>Bacillati</taxon>
        <taxon>Bacillota</taxon>
        <taxon>Erysipelotrichia</taxon>
        <taxon>Erysipelotrichales</taxon>
        <taxon>Erysipelotrichaceae</taxon>
        <taxon>Erysipelothrix</taxon>
    </lineage>
</organism>
<dbReference type="RefSeq" id="WP_067630586.1">
    <property type="nucleotide sequence ID" value="NZ_CP013213.1"/>
</dbReference>
<reference evidence="2 3" key="1">
    <citation type="submission" date="2015-10" db="EMBL/GenBank/DDBJ databases">
        <title>Erysipelothrix larvae sp. LV19 isolated from the larval gut of the rhinoceros beetle, Trypoxylus dichotomus.</title>
        <authorList>
            <person name="Lim S."/>
            <person name="Kim B.-C."/>
        </authorList>
    </citation>
    <scope>NUCLEOTIDE SEQUENCE [LARGE SCALE GENOMIC DNA]</scope>
    <source>
        <strain evidence="2 3">LV19</strain>
    </source>
</reference>
<sequence>MFNEFYPLLCAIVANIVAQLLKPIFHYIKTGNWDFKMALESGGFPSSHTALVVGLAFAIGYSEGFTSTFFYIAFCLMLIVVYDAANVRYYAGQNIRMTKQLINDFEVLTKHKLTDPVYQERVKTVLGHKWVEVIGGLVLGFIVATALYFFR</sequence>
<dbReference type="Proteomes" id="UP000063781">
    <property type="component" value="Chromosome"/>
</dbReference>
<dbReference type="OrthoDB" id="9792681at2"/>
<keyword evidence="3" id="KW-1185">Reference proteome</keyword>
<evidence type="ECO:0000313" key="2">
    <source>
        <dbReference type="EMBL" id="AMC92759.1"/>
    </source>
</evidence>
<feature type="transmembrane region" description="Helical" evidence="1">
    <location>
        <begin position="6"/>
        <end position="25"/>
    </location>
</feature>
<keyword evidence="1" id="KW-1133">Transmembrane helix</keyword>
<dbReference type="Pfam" id="PF02681">
    <property type="entry name" value="DUF212"/>
    <property type="match status" value="1"/>
</dbReference>
<dbReference type="PANTHER" id="PTHR31446">
    <property type="entry name" value="ACID PHOSPHATASE/VANADIUM-DEPENDENT HALOPEROXIDASE-RELATED PROTEIN"/>
    <property type="match status" value="1"/>
</dbReference>